<reference evidence="2 3" key="1">
    <citation type="journal article" date="2016" name="Nat. Commun.">
        <title>Thousands of microbial genomes shed light on interconnected biogeochemical processes in an aquifer system.</title>
        <authorList>
            <person name="Anantharaman K."/>
            <person name="Brown C.T."/>
            <person name="Hug L.A."/>
            <person name="Sharon I."/>
            <person name="Castelle C.J."/>
            <person name="Probst A.J."/>
            <person name="Thomas B.C."/>
            <person name="Singh A."/>
            <person name="Wilkins M.J."/>
            <person name="Karaoz U."/>
            <person name="Brodie E.L."/>
            <person name="Williams K.H."/>
            <person name="Hubbard S.S."/>
            <person name="Banfield J.F."/>
        </authorList>
    </citation>
    <scope>NUCLEOTIDE SEQUENCE [LARGE SCALE GENOMIC DNA]</scope>
</reference>
<evidence type="ECO:0000313" key="3">
    <source>
        <dbReference type="Proteomes" id="UP000177276"/>
    </source>
</evidence>
<proteinExistence type="predicted"/>
<gene>
    <name evidence="2" type="ORF">A3G46_01500</name>
</gene>
<dbReference type="InterPro" id="IPR029063">
    <property type="entry name" value="SAM-dependent_MTases_sf"/>
</dbReference>
<evidence type="ECO:0000259" key="1">
    <source>
        <dbReference type="Pfam" id="PF08241"/>
    </source>
</evidence>
<sequence length="205" mass="23946">MRGKLNYYLVKWRLFGFGEKWKNINLCGGGVRVETFADVDIYPDADIHVDLEKKLLPFASNSIDNIICISAINYFSRERGEIIVKDVYRVLKSGGIARFATQDLFEISKKYVNMDKDFFFQKLAGNRERFYGITMADKINSWFYGYKTTGNKVCKYFYDFETLALLFKEAGFTTVEKKGYLQSRLPHIDTIDNRPDQMFFLEAIK</sequence>
<name>A0A1G2UR07_9BACT</name>
<accession>A0A1G2UR07</accession>
<dbReference type="Pfam" id="PF08241">
    <property type="entry name" value="Methyltransf_11"/>
    <property type="match status" value="1"/>
</dbReference>
<protein>
    <recommendedName>
        <fullName evidence="1">Methyltransferase type 11 domain-containing protein</fullName>
    </recommendedName>
</protein>
<dbReference type="Proteomes" id="UP000177276">
    <property type="component" value="Unassembled WGS sequence"/>
</dbReference>
<evidence type="ECO:0000313" key="2">
    <source>
        <dbReference type="EMBL" id="OHB11770.1"/>
    </source>
</evidence>
<dbReference type="AlphaFoldDB" id="A0A1G2UR07"/>
<dbReference type="Gene3D" id="3.40.50.150">
    <property type="entry name" value="Vaccinia Virus protein VP39"/>
    <property type="match status" value="1"/>
</dbReference>
<dbReference type="SUPFAM" id="SSF53335">
    <property type="entry name" value="S-adenosyl-L-methionine-dependent methyltransferases"/>
    <property type="match status" value="1"/>
</dbReference>
<comment type="caution">
    <text evidence="2">The sequence shown here is derived from an EMBL/GenBank/DDBJ whole genome shotgun (WGS) entry which is preliminary data.</text>
</comment>
<dbReference type="InterPro" id="IPR013216">
    <property type="entry name" value="Methyltransf_11"/>
</dbReference>
<dbReference type="EMBL" id="MHWS01000022">
    <property type="protein sequence ID" value="OHB11770.1"/>
    <property type="molecule type" value="Genomic_DNA"/>
</dbReference>
<feature type="domain" description="Methyltransferase type 11" evidence="1">
    <location>
        <begin position="48"/>
        <end position="97"/>
    </location>
</feature>
<dbReference type="GO" id="GO:0008757">
    <property type="term" value="F:S-adenosylmethionine-dependent methyltransferase activity"/>
    <property type="evidence" value="ECO:0007669"/>
    <property type="project" value="InterPro"/>
</dbReference>
<organism evidence="2 3">
    <name type="scientific">Candidatus Zambryskibacteria bacterium RIFCSPLOWO2_12_FULL_39_16</name>
    <dbReference type="NCBI Taxonomy" id="1802775"/>
    <lineage>
        <taxon>Bacteria</taxon>
        <taxon>Candidatus Zambryskiibacteriota</taxon>
    </lineage>
</organism>